<organism evidence="2 3">
    <name type="scientific">Natrinema ejinorense</name>
    <dbReference type="NCBI Taxonomy" id="373386"/>
    <lineage>
        <taxon>Archaea</taxon>
        <taxon>Methanobacteriati</taxon>
        <taxon>Methanobacteriota</taxon>
        <taxon>Stenosarchaea group</taxon>
        <taxon>Halobacteria</taxon>
        <taxon>Halobacteriales</taxon>
        <taxon>Natrialbaceae</taxon>
        <taxon>Natrinema</taxon>
    </lineage>
</organism>
<evidence type="ECO:0000256" key="1">
    <source>
        <dbReference type="SAM" id="MobiDB-lite"/>
    </source>
</evidence>
<evidence type="ECO:0000313" key="2">
    <source>
        <dbReference type="EMBL" id="PCR89460.1"/>
    </source>
</evidence>
<dbReference type="EMBL" id="NXNI01000001">
    <property type="protein sequence ID" value="PCR89460.1"/>
    <property type="molecule type" value="Genomic_DNA"/>
</dbReference>
<dbReference type="Proteomes" id="UP000219689">
    <property type="component" value="Unassembled WGS sequence"/>
</dbReference>
<evidence type="ECO:0000313" key="3">
    <source>
        <dbReference type="Proteomes" id="UP000219689"/>
    </source>
</evidence>
<protein>
    <recommendedName>
        <fullName evidence="4">GIY-YIG domain-containing protein</fullName>
    </recommendedName>
</protein>
<comment type="caution">
    <text evidence="2">The sequence shown here is derived from an EMBL/GenBank/DDBJ whole genome shotgun (WGS) entry which is preliminary data.</text>
</comment>
<dbReference type="AlphaFoldDB" id="A0A2A5QRJ1"/>
<accession>A0A2A5QRJ1</accession>
<dbReference type="OrthoDB" id="117900at2157"/>
<gene>
    <name evidence="2" type="ORF">CP557_02245</name>
</gene>
<reference evidence="2 3" key="1">
    <citation type="submission" date="2017-09" db="EMBL/GenBank/DDBJ databases">
        <title>Genome sequences of Natrinema ejinorence JCM 13890T.</title>
        <authorList>
            <person name="Roh S.W."/>
            <person name="Kim Y.B."/>
            <person name="Kim J.Y."/>
        </authorList>
    </citation>
    <scope>NUCLEOTIDE SEQUENCE [LARGE SCALE GENOMIC DNA]</scope>
    <source>
        <strain evidence="2 3">JCM 13890</strain>
    </source>
</reference>
<keyword evidence="3" id="KW-1185">Reference proteome</keyword>
<evidence type="ECO:0008006" key="4">
    <source>
        <dbReference type="Google" id="ProtNLM"/>
    </source>
</evidence>
<feature type="region of interest" description="Disordered" evidence="1">
    <location>
        <begin position="152"/>
        <end position="179"/>
    </location>
</feature>
<proteinExistence type="predicted"/>
<sequence>MNETGFYGDDWLGIEWSPWLSLARADGDLGTISSDPGLYRVRHQERDGLEYIGETGRSTRGRVGSLARGTYAEEMPYRDPHTAAPCLWAVHDRYGPEFEVSYAVPSEAKDKQERKAIEAALIAVARREMGESPTANFGRIIDGYKQSSYSKDEIVGGPLSEDETESNTENGRGPVPWENVNEVTGSNWMGLEWSEPYFLKNRLAVDPPDNGLYRIWYGSNSPPLAYIGESSNISSRLYNHEKTFGGDALFSYVNRPELDAAHKRQEIETDLIGVHYLENGEAPIAQFGYEEQLQEI</sequence>
<name>A0A2A5QRJ1_9EURY</name>